<dbReference type="EMBL" id="JAGTJS010000008">
    <property type="protein sequence ID" value="KAH7260225.1"/>
    <property type="molecule type" value="Genomic_DNA"/>
</dbReference>
<organism evidence="1 2">
    <name type="scientific">Fusarium solani</name>
    <name type="common">Filamentous fungus</name>
    <dbReference type="NCBI Taxonomy" id="169388"/>
    <lineage>
        <taxon>Eukaryota</taxon>
        <taxon>Fungi</taxon>
        <taxon>Dikarya</taxon>
        <taxon>Ascomycota</taxon>
        <taxon>Pezizomycotina</taxon>
        <taxon>Sordariomycetes</taxon>
        <taxon>Hypocreomycetidae</taxon>
        <taxon>Hypocreales</taxon>
        <taxon>Nectriaceae</taxon>
        <taxon>Fusarium</taxon>
        <taxon>Fusarium solani species complex</taxon>
    </lineage>
</organism>
<evidence type="ECO:0000313" key="1">
    <source>
        <dbReference type="EMBL" id="KAH7260225.1"/>
    </source>
</evidence>
<dbReference type="Proteomes" id="UP000736672">
    <property type="component" value="Unassembled WGS sequence"/>
</dbReference>
<proteinExistence type="predicted"/>
<gene>
    <name evidence="1" type="ORF">B0J15DRAFT_492152</name>
</gene>
<protein>
    <submittedName>
        <fullName evidence="1">Uncharacterized protein</fullName>
    </submittedName>
</protein>
<comment type="caution">
    <text evidence="1">The sequence shown here is derived from an EMBL/GenBank/DDBJ whole genome shotgun (WGS) entry which is preliminary data.</text>
</comment>
<name>A0A9P9HME0_FUSSL</name>
<evidence type="ECO:0000313" key="2">
    <source>
        <dbReference type="Proteomes" id="UP000736672"/>
    </source>
</evidence>
<keyword evidence="2" id="KW-1185">Reference proteome</keyword>
<sequence>MSALPERNAETRREQPGRWLCSSRTMASCVHFARPGPFRPSLLTLLVSDASALSVVRCKKRAWLHQRPTTPDKDEPCYGTLEQKKALAENSVRIASPSNHNQPTIVSSSASADLLMHIIKINHHRYFPRPPSPTLIKASVIRGACKKASPCSTSSLAPPTA</sequence>
<reference evidence="1" key="1">
    <citation type="journal article" date="2021" name="Nat. Commun.">
        <title>Genetic determinants of endophytism in the Arabidopsis root mycobiome.</title>
        <authorList>
            <person name="Mesny F."/>
            <person name="Miyauchi S."/>
            <person name="Thiergart T."/>
            <person name="Pickel B."/>
            <person name="Atanasova L."/>
            <person name="Karlsson M."/>
            <person name="Huettel B."/>
            <person name="Barry K.W."/>
            <person name="Haridas S."/>
            <person name="Chen C."/>
            <person name="Bauer D."/>
            <person name="Andreopoulos W."/>
            <person name="Pangilinan J."/>
            <person name="LaButti K."/>
            <person name="Riley R."/>
            <person name="Lipzen A."/>
            <person name="Clum A."/>
            <person name="Drula E."/>
            <person name="Henrissat B."/>
            <person name="Kohler A."/>
            <person name="Grigoriev I.V."/>
            <person name="Martin F.M."/>
            <person name="Hacquard S."/>
        </authorList>
    </citation>
    <scope>NUCLEOTIDE SEQUENCE</scope>
    <source>
        <strain evidence="1">FSSC 5 MPI-SDFR-AT-0091</strain>
    </source>
</reference>
<accession>A0A9P9HME0</accession>
<dbReference type="AlphaFoldDB" id="A0A9P9HME0"/>